<evidence type="ECO:0000313" key="8">
    <source>
        <dbReference type="Proteomes" id="UP001370490"/>
    </source>
</evidence>
<feature type="domain" description="Disease resistance N-terminal" evidence="5">
    <location>
        <begin position="29"/>
        <end position="79"/>
    </location>
</feature>
<feature type="domain" description="R13L1/DRL21-like LRR repeat region" evidence="6">
    <location>
        <begin position="94"/>
        <end position="152"/>
    </location>
</feature>
<evidence type="ECO:0000256" key="2">
    <source>
        <dbReference type="ARBA" id="ARBA00022741"/>
    </source>
</evidence>
<evidence type="ECO:0000256" key="4">
    <source>
        <dbReference type="SAM" id="MobiDB-lite"/>
    </source>
</evidence>
<keyword evidence="1" id="KW-0677">Repeat</keyword>
<feature type="region of interest" description="Disordered" evidence="4">
    <location>
        <begin position="222"/>
        <end position="259"/>
    </location>
</feature>
<dbReference type="GO" id="GO:0000166">
    <property type="term" value="F:nucleotide binding"/>
    <property type="evidence" value="ECO:0007669"/>
    <property type="project" value="UniProtKB-KW"/>
</dbReference>
<keyword evidence="2" id="KW-0547">Nucleotide-binding</keyword>
<evidence type="ECO:0000256" key="1">
    <source>
        <dbReference type="ARBA" id="ARBA00022737"/>
    </source>
</evidence>
<evidence type="ECO:0000259" key="6">
    <source>
        <dbReference type="Pfam" id="PF25019"/>
    </source>
</evidence>
<dbReference type="InterPro" id="IPR056789">
    <property type="entry name" value="LRR_R13L1-DRL21"/>
</dbReference>
<organism evidence="7 8">
    <name type="scientific">Dillenia turbinata</name>
    <dbReference type="NCBI Taxonomy" id="194707"/>
    <lineage>
        <taxon>Eukaryota</taxon>
        <taxon>Viridiplantae</taxon>
        <taxon>Streptophyta</taxon>
        <taxon>Embryophyta</taxon>
        <taxon>Tracheophyta</taxon>
        <taxon>Spermatophyta</taxon>
        <taxon>Magnoliopsida</taxon>
        <taxon>eudicotyledons</taxon>
        <taxon>Gunneridae</taxon>
        <taxon>Pentapetalae</taxon>
        <taxon>Dilleniales</taxon>
        <taxon>Dilleniaceae</taxon>
        <taxon>Dillenia</taxon>
    </lineage>
</organism>
<reference evidence="7 8" key="1">
    <citation type="submission" date="2023-12" db="EMBL/GenBank/DDBJ databases">
        <title>A high-quality genome assembly for Dillenia turbinata (Dilleniales).</title>
        <authorList>
            <person name="Chanderbali A."/>
        </authorList>
    </citation>
    <scope>NUCLEOTIDE SEQUENCE [LARGE SCALE GENOMIC DNA]</scope>
    <source>
        <strain evidence="7">LSX21</strain>
        <tissue evidence="7">Leaf</tissue>
    </source>
</reference>
<accession>A0AAN8VF38</accession>
<proteinExistence type="predicted"/>
<dbReference type="Pfam" id="PF25019">
    <property type="entry name" value="LRR_R13L1-DRL21"/>
    <property type="match status" value="1"/>
</dbReference>
<dbReference type="InterPro" id="IPR041118">
    <property type="entry name" value="Rx_N"/>
</dbReference>
<sequence length="296" mass="33267">MPFVVEAIVGAAIEPLINKLMSSELLNIFHRDQLLKAQNKWVEKLGFLRALLTDAEEKKVTNEAAKIWLGQLRDLALPAQQETKKASHNFLVHVLEASAAKLKEKERVCRLKLHCGQDFEGDSRNDASEFQVLGLLTPHAGSLKELEIWSYVLLPNVEELMVFDCSELERLSNGLHMLASQGVVYLELHKVVYLELPLMLKILDIQECEALRCVTEGGTRDPRLPKATALARDRHPEPHLSEGTADRQSPKATAFARPPELHHSRGSTYLLLRLVSDRPPSHALETGDQWMSTARP</sequence>
<name>A0AAN8VF38_9MAGN</name>
<feature type="compositionally biased region" description="Basic and acidic residues" evidence="4">
    <location>
        <begin position="231"/>
        <end position="249"/>
    </location>
</feature>
<keyword evidence="3" id="KW-0611">Plant defense</keyword>
<gene>
    <name evidence="7" type="ORF">RJ641_004996</name>
</gene>
<dbReference type="AlphaFoldDB" id="A0AAN8VF38"/>
<dbReference type="EMBL" id="JBAMMX010000013">
    <property type="protein sequence ID" value="KAK6928791.1"/>
    <property type="molecule type" value="Genomic_DNA"/>
</dbReference>
<evidence type="ECO:0000259" key="5">
    <source>
        <dbReference type="Pfam" id="PF18052"/>
    </source>
</evidence>
<dbReference type="Pfam" id="PF18052">
    <property type="entry name" value="Rx_N"/>
    <property type="match status" value="1"/>
</dbReference>
<comment type="caution">
    <text evidence="7">The sequence shown here is derived from an EMBL/GenBank/DDBJ whole genome shotgun (WGS) entry which is preliminary data.</text>
</comment>
<dbReference type="Proteomes" id="UP001370490">
    <property type="component" value="Unassembled WGS sequence"/>
</dbReference>
<dbReference type="Gene3D" id="1.20.5.4130">
    <property type="match status" value="1"/>
</dbReference>
<evidence type="ECO:0000313" key="7">
    <source>
        <dbReference type="EMBL" id="KAK6928791.1"/>
    </source>
</evidence>
<evidence type="ECO:0000256" key="3">
    <source>
        <dbReference type="ARBA" id="ARBA00022821"/>
    </source>
</evidence>
<protein>
    <submittedName>
        <fullName evidence="7">Rx, N-terminal</fullName>
    </submittedName>
</protein>
<keyword evidence="8" id="KW-1185">Reference proteome</keyword>
<dbReference type="GO" id="GO:0006952">
    <property type="term" value="P:defense response"/>
    <property type="evidence" value="ECO:0007669"/>
    <property type="project" value="UniProtKB-KW"/>
</dbReference>